<feature type="region of interest" description="Disordered" evidence="1">
    <location>
        <begin position="536"/>
        <end position="566"/>
    </location>
</feature>
<gene>
    <name evidence="2" type="ORF">PGLA1383_LOCUS45951</name>
</gene>
<feature type="compositionally biased region" description="Low complexity" evidence="1">
    <location>
        <begin position="666"/>
        <end position="682"/>
    </location>
</feature>
<feature type="region of interest" description="Disordered" evidence="1">
    <location>
        <begin position="201"/>
        <end position="267"/>
    </location>
</feature>
<dbReference type="Proteomes" id="UP000654075">
    <property type="component" value="Unassembled WGS sequence"/>
</dbReference>
<evidence type="ECO:0000256" key="1">
    <source>
        <dbReference type="SAM" id="MobiDB-lite"/>
    </source>
</evidence>
<organism evidence="2 3">
    <name type="scientific">Polarella glacialis</name>
    <name type="common">Dinoflagellate</name>
    <dbReference type="NCBI Taxonomy" id="89957"/>
    <lineage>
        <taxon>Eukaryota</taxon>
        <taxon>Sar</taxon>
        <taxon>Alveolata</taxon>
        <taxon>Dinophyceae</taxon>
        <taxon>Suessiales</taxon>
        <taxon>Suessiaceae</taxon>
        <taxon>Polarella</taxon>
    </lineage>
</organism>
<keyword evidence="3" id="KW-1185">Reference proteome</keyword>
<feature type="compositionally biased region" description="Polar residues" evidence="1">
    <location>
        <begin position="683"/>
        <end position="696"/>
    </location>
</feature>
<sequence>MSLMVMPQTMRSPGPSPRDVPLPMAFPGSPSMASSGAWGQVGGSMTVPAWASPRISLRPFSGDAPMSPIAAWRAPCSDDVSSPPFPQKSCQGGSSTPMAGSAVFWKNRPISTPHCLARRAAAATALRKDFAPGASPSPPAASPRHVRCEASPMRGQAHSYIPPLTAEAFVSPRMGMVPVPVHLAEPSAPSQFVPARLVSNGRPPTGGNAARGAPGIAFCSSPTRRVEEPQSPSSLPPKNSFQPVRGPALPPRQLWGDQPQQPLQQPRHQQYQDLVHQHVLFILRSNPQFTCRKVLQVCEGIYLVDGHEVNVEWQHSKRPGQRGQLVVVDGPMQQPFVDYLAMSEANVEYDTQPIARTSNLHHLAKERRITFDDKDKQYTRLEAMKVAKEQASLREKAADLVREGKQVPDDLVEKYNKLLSQKLRHPRSTEDEDLPTGVGQPQKQVAPAAPEVAKHAATTTRLVGQNPPLIQATLPATHMSAIAAGSAAGGHAVMASTNPQVISAFPALSMMTRSSSSSYSPPLVAAASSYQPPPIHAATTSYQPPPIHAATSSYQPPSLPAATSSYQPPCLPAATSSYQPPGLSSYQPPATPSVSRGRSCVEVVVQVEHLVQVPQLQLTAGSGWASARAPAAVPAASVVGVVAHPVTGMGVGPVAHRVHAPFSAASLQPSPSWQPPHSWQASFSSQPTLSWQPPVTRQQMPDDLLQQPMQQPWRQSHPLAEVRLAAVAQTDEFMSSPGGAMAQQSLTGFQWRP</sequence>
<comment type="caution">
    <text evidence="2">The sequence shown here is derived from an EMBL/GenBank/DDBJ whole genome shotgun (WGS) entry which is preliminary data.</text>
</comment>
<accession>A0A813GR34</accession>
<feature type="region of interest" description="Disordered" evidence="1">
    <location>
        <begin position="666"/>
        <end position="696"/>
    </location>
</feature>
<evidence type="ECO:0000313" key="2">
    <source>
        <dbReference type="EMBL" id="CAE8629476.1"/>
    </source>
</evidence>
<protein>
    <submittedName>
        <fullName evidence="2">Uncharacterized protein</fullName>
    </submittedName>
</protein>
<dbReference type="EMBL" id="CAJNNV010029648">
    <property type="protein sequence ID" value="CAE8629476.1"/>
    <property type="molecule type" value="Genomic_DNA"/>
</dbReference>
<proteinExistence type="predicted"/>
<name>A0A813GR34_POLGL</name>
<dbReference type="AlphaFoldDB" id="A0A813GR34"/>
<evidence type="ECO:0000313" key="3">
    <source>
        <dbReference type="Proteomes" id="UP000654075"/>
    </source>
</evidence>
<feature type="compositionally biased region" description="Polar residues" evidence="1">
    <location>
        <begin position="550"/>
        <end position="566"/>
    </location>
</feature>
<feature type="region of interest" description="Disordered" evidence="1">
    <location>
        <begin position="421"/>
        <end position="443"/>
    </location>
</feature>
<feature type="compositionally biased region" description="Polar residues" evidence="1">
    <location>
        <begin position="230"/>
        <end position="242"/>
    </location>
</feature>
<feature type="compositionally biased region" description="Low complexity" evidence="1">
    <location>
        <begin position="258"/>
        <end position="267"/>
    </location>
</feature>
<reference evidence="2" key="1">
    <citation type="submission" date="2021-02" db="EMBL/GenBank/DDBJ databases">
        <authorList>
            <person name="Dougan E. K."/>
            <person name="Rhodes N."/>
            <person name="Thang M."/>
            <person name="Chan C."/>
        </authorList>
    </citation>
    <scope>NUCLEOTIDE SEQUENCE</scope>
</reference>